<dbReference type="CDD" id="cd10528">
    <property type="entry name" value="SET_SETD8"/>
    <property type="match status" value="1"/>
</dbReference>
<evidence type="ECO:0000256" key="4">
    <source>
        <dbReference type="ARBA" id="ARBA00022454"/>
    </source>
</evidence>
<evidence type="ECO:0000313" key="20">
    <source>
        <dbReference type="EMBL" id="KAF3701696.1"/>
    </source>
</evidence>
<accession>A0A6G1QHX6</accession>
<keyword evidence="13" id="KW-0804">Transcription</keyword>
<dbReference type="GO" id="GO:0006357">
    <property type="term" value="P:regulation of transcription by RNA polymerase II"/>
    <property type="evidence" value="ECO:0007669"/>
    <property type="project" value="TreeGrafter"/>
</dbReference>
<dbReference type="SMART" id="SM00317">
    <property type="entry name" value="SET"/>
    <property type="match status" value="1"/>
</dbReference>
<evidence type="ECO:0000256" key="3">
    <source>
        <dbReference type="ARBA" id="ARBA00012187"/>
    </source>
</evidence>
<proteinExistence type="predicted"/>
<dbReference type="AlphaFoldDB" id="A0A6G1QHX6"/>
<dbReference type="GO" id="GO:0005634">
    <property type="term" value="C:nucleus"/>
    <property type="evidence" value="ECO:0007669"/>
    <property type="project" value="UniProtKB-SubCell"/>
</dbReference>
<comment type="catalytic activity">
    <reaction evidence="16">
        <text>L-lysyl(20)-[histone H4] + S-adenosyl-L-methionine = N(6)-methyl-L-lysyl(20)-[histone H4] + S-adenosyl-L-homocysteine + H(+)</text>
        <dbReference type="Rhea" id="RHEA:60344"/>
        <dbReference type="Rhea" id="RHEA-COMP:15554"/>
        <dbReference type="Rhea" id="RHEA-COMP:15555"/>
        <dbReference type="ChEBI" id="CHEBI:15378"/>
        <dbReference type="ChEBI" id="CHEBI:29969"/>
        <dbReference type="ChEBI" id="CHEBI:57856"/>
        <dbReference type="ChEBI" id="CHEBI:59789"/>
        <dbReference type="ChEBI" id="CHEBI:61929"/>
        <dbReference type="EC" id="2.1.1.361"/>
    </reaction>
</comment>
<evidence type="ECO:0000256" key="10">
    <source>
        <dbReference type="ARBA" id="ARBA00022776"/>
    </source>
</evidence>
<evidence type="ECO:0000256" key="13">
    <source>
        <dbReference type="ARBA" id="ARBA00023163"/>
    </source>
</evidence>
<dbReference type="InterPro" id="IPR051760">
    <property type="entry name" value="KMT5A"/>
</dbReference>
<comment type="subcellular location">
    <subcellularLocation>
        <location evidence="2">Chromosome</location>
    </subcellularLocation>
    <subcellularLocation>
        <location evidence="1">Nucleus</location>
    </subcellularLocation>
</comment>
<keyword evidence="10" id="KW-0498">Mitosis</keyword>
<feature type="compositionally biased region" description="Polar residues" evidence="18">
    <location>
        <begin position="67"/>
        <end position="79"/>
    </location>
</feature>
<keyword evidence="4" id="KW-0158">Chromosome</keyword>
<keyword evidence="9" id="KW-0949">S-adenosyl-L-methionine</keyword>
<dbReference type="GO" id="GO:0043516">
    <property type="term" value="P:regulation of DNA damage response, signal transduction by p53 class mediator"/>
    <property type="evidence" value="ECO:0007669"/>
    <property type="project" value="TreeGrafter"/>
</dbReference>
<dbReference type="InterPro" id="IPR047266">
    <property type="entry name" value="KMT5A-like_SET"/>
</dbReference>
<keyword evidence="21" id="KW-1185">Reference proteome</keyword>
<dbReference type="InterPro" id="IPR016858">
    <property type="entry name" value="KMT5A-like"/>
</dbReference>
<keyword evidence="11" id="KW-0156">Chromatin regulator</keyword>
<dbReference type="GO" id="GO:0140944">
    <property type="term" value="F:histone H4K20 monomethyltransferase activity"/>
    <property type="evidence" value="ECO:0007669"/>
    <property type="project" value="UniProtKB-EC"/>
</dbReference>
<dbReference type="PROSITE" id="PS50280">
    <property type="entry name" value="SET"/>
    <property type="match status" value="1"/>
</dbReference>
<dbReference type="Pfam" id="PF00856">
    <property type="entry name" value="SET"/>
    <property type="match status" value="1"/>
</dbReference>
<evidence type="ECO:0000256" key="11">
    <source>
        <dbReference type="ARBA" id="ARBA00022853"/>
    </source>
</evidence>
<evidence type="ECO:0000256" key="9">
    <source>
        <dbReference type="ARBA" id="ARBA00022691"/>
    </source>
</evidence>
<evidence type="ECO:0000256" key="8">
    <source>
        <dbReference type="ARBA" id="ARBA00022679"/>
    </source>
</evidence>
<keyword evidence="6 20" id="KW-0489">Methyltransferase</keyword>
<keyword evidence="8 20" id="KW-0808">Transferase</keyword>
<keyword evidence="5" id="KW-0678">Repressor</keyword>
<keyword evidence="12" id="KW-0805">Transcription regulation</keyword>
<dbReference type="PANTHER" id="PTHR46167">
    <property type="entry name" value="N-LYSINE METHYLTRANSFERASE KMT5A"/>
    <property type="match status" value="1"/>
</dbReference>
<name>A0A6G1QHX6_CHAAH</name>
<evidence type="ECO:0000256" key="15">
    <source>
        <dbReference type="ARBA" id="ARBA00023306"/>
    </source>
</evidence>
<dbReference type="SUPFAM" id="SSF82199">
    <property type="entry name" value="SET domain"/>
    <property type="match status" value="1"/>
</dbReference>
<dbReference type="GO" id="GO:0051301">
    <property type="term" value="P:cell division"/>
    <property type="evidence" value="ECO:0007669"/>
    <property type="project" value="UniProtKB-KW"/>
</dbReference>
<evidence type="ECO:0000256" key="18">
    <source>
        <dbReference type="SAM" id="MobiDB-lite"/>
    </source>
</evidence>
<dbReference type="EC" id="2.1.1.361" evidence="3"/>
<protein>
    <recommendedName>
        <fullName evidence="3">[histone H4]-lysine(20) N-methyltransferase</fullName>
        <ecNumber evidence="3">2.1.1.361</ecNumber>
    </recommendedName>
</protein>
<dbReference type="PANTHER" id="PTHR46167:SF1">
    <property type="entry name" value="N-LYSINE METHYLTRANSFERASE KMT5A"/>
    <property type="match status" value="1"/>
</dbReference>
<keyword evidence="15" id="KW-0131">Cell cycle</keyword>
<dbReference type="Proteomes" id="UP000503349">
    <property type="component" value="Chromosome 17"/>
</dbReference>
<comment type="catalytic activity">
    <reaction evidence="17">
        <text>L-lysyl-[protein] + S-adenosyl-L-methionine = N(6)-methyl-L-lysyl-[protein] + S-adenosyl-L-homocysteine + H(+)</text>
        <dbReference type="Rhea" id="RHEA:51736"/>
        <dbReference type="Rhea" id="RHEA-COMP:9752"/>
        <dbReference type="Rhea" id="RHEA-COMP:13053"/>
        <dbReference type="ChEBI" id="CHEBI:15378"/>
        <dbReference type="ChEBI" id="CHEBI:29969"/>
        <dbReference type="ChEBI" id="CHEBI:57856"/>
        <dbReference type="ChEBI" id="CHEBI:59789"/>
        <dbReference type="ChEBI" id="CHEBI:61929"/>
    </reaction>
</comment>
<evidence type="ECO:0000256" key="6">
    <source>
        <dbReference type="ARBA" id="ARBA00022603"/>
    </source>
</evidence>
<evidence type="ECO:0000256" key="14">
    <source>
        <dbReference type="ARBA" id="ARBA00023242"/>
    </source>
</evidence>
<dbReference type="Gene3D" id="2.170.270.10">
    <property type="entry name" value="SET domain"/>
    <property type="match status" value="1"/>
</dbReference>
<reference evidence="20 21" key="1">
    <citation type="submission" date="2019-02" db="EMBL/GenBank/DDBJ databases">
        <title>Opniocepnalus argus genome.</title>
        <authorList>
            <person name="Zhou C."/>
            <person name="Xiao S."/>
        </authorList>
    </citation>
    <scope>NUCLEOTIDE SEQUENCE [LARGE SCALE GENOMIC DNA]</scope>
    <source>
        <strain evidence="20">OARG1902GOOAL</strain>
        <tissue evidence="20">Muscle</tissue>
    </source>
</reference>
<feature type="domain" description="SET" evidence="19">
    <location>
        <begin position="194"/>
        <end position="319"/>
    </location>
</feature>
<dbReference type="FunFam" id="2.170.270.10:FF:000021">
    <property type="entry name" value="Histone-lysine N-methyltransferase"/>
    <property type="match status" value="1"/>
</dbReference>
<dbReference type="EMBL" id="CM015728">
    <property type="protein sequence ID" value="KAF3701696.1"/>
    <property type="molecule type" value="Genomic_DNA"/>
</dbReference>
<dbReference type="InterPro" id="IPR001214">
    <property type="entry name" value="SET_dom"/>
</dbReference>
<evidence type="ECO:0000256" key="12">
    <source>
        <dbReference type="ARBA" id="ARBA00023015"/>
    </source>
</evidence>
<evidence type="ECO:0000259" key="19">
    <source>
        <dbReference type="PROSITE" id="PS50280"/>
    </source>
</evidence>
<evidence type="ECO:0000256" key="7">
    <source>
        <dbReference type="ARBA" id="ARBA00022618"/>
    </source>
</evidence>
<evidence type="ECO:0000313" key="21">
    <source>
        <dbReference type="Proteomes" id="UP000503349"/>
    </source>
</evidence>
<reference evidence="21" key="2">
    <citation type="submission" date="2019-02" db="EMBL/GenBank/DDBJ databases">
        <title>Opniocepnalus argus Var Kimnra genome.</title>
        <authorList>
            <person name="Zhou C."/>
            <person name="Xiao S."/>
        </authorList>
    </citation>
    <scope>NUCLEOTIDE SEQUENCE [LARGE SCALE GENOMIC DNA]</scope>
</reference>
<feature type="compositionally biased region" description="Polar residues" evidence="18">
    <location>
        <begin position="119"/>
        <end position="129"/>
    </location>
</feature>
<feature type="region of interest" description="Disordered" evidence="18">
    <location>
        <begin position="23"/>
        <end position="79"/>
    </location>
</feature>
<dbReference type="PROSITE" id="PS51571">
    <property type="entry name" value="SAM_MT43_PR_SET"/>
    <property type="match status" value="1"/>
</dbReference>
<organism evidence="20 21">
    <name type="scientific">Channa argus</name>
    <name type="common">Northern snakehead</name>
    <name type="synonym">Ophicephalus argus</name>
    <dbReference type="NCBI Taxonomy" id="215402"/>
    <lineage>
        <taxon>Eukaryota</taxon>
        <taxon>Metazoa</taxon>
        <taxon>Chordata</taxon>
        <taxon>Craniata</taxon>
        <taxon>Vertebrata</taxon>
        <taxon>Euteleostomi</taxon>
        <taxon>Actinopterygii</taxon>
        <taxon>Neopterygii</taxon>
        <taxon>Teleostei</taxon>
        <taxon>Neoteleostei</taxon>
        <taxon>Acanthomorphata</taxon>
        <taxon>Anabantaria</taxon>
        <taxon>Anabantiformes</taxon>
        <taxon>Channoidei</taxon>
        <taxon>Channidae</taxon>
        <taxon>Channa</taxon>
    </lineage>
</organism>
<evidence type="ECO:0000256" key="5">
    <source>
        <dbReference type="ARBA" id="ARBA00022491"/>
    </source>
</evidence>
<feature type="compositionally biased region" description="Polar residues" evidence="18">
    <location>
        <begin position="23"/>
        <end position="33"/>
    </location>
</feature>
<feature type="region of interest" description="Disordered" evidence="18">
    <location>
        <begin position="119"/>
        <end position="138"/>
    </location>
</feature>
<keyword evidence="7" id="KW-0132">Cell division</keyword>
<keyword evidence="14" id="KW-0539">Nucleus</keyword>
<gene>
    <name evidence="20" type="ORF">EXN66_Car017384</name>
</gene>
<dbReference type="GO" id="GO:0032259">
    <property type="term" value="P:methylation"/>
    <property type="evidence" value="ECO:0007669"/>
    <property type="project" value="UniProtKB-KW"/>
</dbReference>
<evidence type="ECO:0000256" key="17">
    <source>
        <dbReference type="ARBA" id="ARBA00048985"/>
    </source>
</evidence>
<evidence type="ECO:0000256" key="1">
    <source>
        <dbReference type="ARBA" id="ARBA00004123"/>
    </source>
</evidence>
<dbReference type="GO" id="GO:0005700">
    <property type="term" value="C:polytene chromosome"/>
    <property type="evidence" value="ECO:0007669"/>
    <property type="project" value="TreeGrafter"/>
</dbReference>
<evidence type="ECO:0000256" key="2">
    <source>
        <dbReference type="ARBA" id="ARBA00004286"/>
    </source>
</evidence>
<sequence length="334" mass="37966">MRSHENKSDMSGDIVHNSHSVTLLSSANSATTIHNKKKIKLKPEEPCSPSDSQQNEVARQEEGWRPNTISTTPKDSKSQCSSCWKEEHSSPPQHFYPATCFRSTTEAALPLSNSLSHAVHTNTNNSTALHSRRQRREVRPKVIGKKQPIRRIAAGKNSQNRKVTDYYPIRRSSRKSKTELKYEQKKLIDELITNGIEVGMKVQHIEGKGRAVFATRCFQKGEYVVEYHGDLLHITDAKKREAEYAQNPATGCYMYYFQYLCKTYCVDATKETGRMGRLINHSKNGNCQTKLHDINGVPHLILVASRDIDEGEELLYDYGDRSKASIAAHPWLKY</sequence>
<evidence type="ECO:0000256" key="16">
    <source>
        <dbReference type="ARBA" id="ARBA00047784"/>
    </source>
</evidence>
<dbReference type="InterPro" id="IPR046341">
    <property type="entry name" value="SET_dom_sf"/>
</dbReference>